<sequence>MPRVGPAHIRLIQWLTAAYYKYSPSPSGCWNFELMKRFMFPFEALPVITANTVILQIMKLEDICLNILQLACFGKQEGNFLKLEVTFRSRFFLISILHTNAVPSDEECQQIHNFLVGPQKAVAELTEELVRVQSLLDELTSKRDHINEFIHAHLALVGPVRRIPDDVVREIFVASLPSGENATLSGTKAPLLLCHISQGWRNLALSTPRLWTSLHIHAPPVSHPIAGSHKCHQINDAVKTWLSRSGSLPLSISFVAVSAELLYFPSDVSQEQVTETSESESSTILETLIQFSHRWRHIGLEMSLDHYFTPLAALSPSDVPILHSAVIGSINGAEVWNNLSFLGAITLDAVSLRHLGDVRARGIHWAGLSHLAVYVDRFQGDGPLSSSDALSILRQCPNLETCVLSTREHGIPSQVHSQPCHMTRLSRFSIHNGGHNLFQNLILPNLRLLQYTADFGGQPGKKLPLSPIFSSSNGLENLRLDVYNLSGDALIEILRIAPALRQLTVVGEPLLVLGDNHWIQDRDDRLVPLLTPIEGPDLILCPYLQSLTLLDFQALSDDALLAFILARTGPHLDHTARLSSIFIRFNRPRQVDIIPSLQQQITDGLEICLHHQPRSPTLDIPAHSVVDFNEPYSNWDPMATMWGSDMKHELVGPW</sequence>
<dbReference type="Gene3D" id="3.80.10.10">
    <property type="entry name" value="Ribonuclease Inhibitor"/>
    <property type="match status" value="1"/>
</dbReference>
<keyword evidence="2" id="KW-1185">Reference proteome</keyword>
<gene>
    <name evidence="1" type="ORF">DFH07DRAFT_772263</name>
</gene>
<protein>
    <recommendedName>
        <fullName evidence="3">F-box domain-containing protein</fullName>
    </recommendedName>
</protein>
<comment type="caution">
    <text evidence="1">The sequence shown here is derived from an EMBL/GenBank/DDBJ whole genome shotgun (WGS) entry which is preliminary data.</text>
</comment>
<dbReference type="AlphaFoldDB" id="A0AAD7NG96"/>
<organism evidence="1 2">
    <name type="scientific">Mycena maculata</name>
    <dbReference type="NCBI Taxonomy" id="230809"/>
    <lineage>
        <taxon>Eukaryota</taxon>
        <taxon>Fungi</taxon>
        <taxon>Dikarya</taxon>
        <taxon>Basidiomycota</taxon>
        <taxon>Agaricomycotina</taxon>
        <taxon>Agaricomycetes</taxon>
        <taxon>Agaricomycetidae</taxon>
        <taxon>Agaricales</taxon>
        <taxon>Marasmiineae</taxon>
        <taxon>Mycenaceae</taxon>
        <taxon>Mycena</taxon>
    </lineage>
</organism>
<name>A0AAD7NG96_9AGAR</name>
<evidence type="ECO:0008006" key="3">
    <source>
        <dbReference type="Google" id="ProtNLM"/>
    </source>
</evidence>
<evidence type="ECO:0000313" key="2">
    <source>
        <dbReference type="Proteomes" id="UP001215280"/>
    </source>
</evidence>
<reference evidence="1" key="1">
    <citation type="submission" date="2023-03" db="EMBL/GenBank/DDBJ databases">
        <title>Massive genome expansion in bonnet fungi (Mycena s.s.) driven by repeated elements and novel gene families across ecological guilds.</title>
        <authorList>
            <consortium name="Lawrence Berkeley National Laboratory"/>
            <person name="Harder C.B."/>
            <person name="Miyauchi S."/>
            <person name="Viragh M."/>
            <person name="Kuo A."/>
            <person name="Thoen E."/>
            <person name="Andreopoulos B."/>
            <person name="Lu D."/>
            <person name="Skrede I."/>
            <person name="Drula E."/>
            <person name="Henrissat B."/>
            <person name="Morin E."/>
            <person name="Kohler A."/>
            <person name="Barry K."/>
            <person name="LaButti K."/>
            <person name="Morin E."/>
            <person name="Salamov A."/>
            <person name="Lipzen A."/>
            <person name="Mereny Z."/>
            <person name="Hegedus B."/>
            <person name="Baldrian P."/>
            <person name="Stursova M."/>
            <person name="Weitz H."/>
            <person name="Taylor A."/>
            <person name="Grigoriev I.V."/>
            <person name="Nagy L.G."/>
            <person name="Martin F."/>
            <person name="Kauserud H."/>
        </authorList>
    </citation>
    <scope>NUCLEOTIDE SEQUENCE</scope>
    <source>
        <strain evidence="1">CBHHK188m</strain>
    </source>
</reference>
<dbReference type="InterPro" id="IPR032675">
    <property type="entry name" value="LRR_dom_sf"/>
</dbReference>
<accession>A0AAD7NG96</accession>
<dbReference type="Proteomes" id="UP001215280">
    <property type="component" value="Unassembled WGS sequence"/>
</dbReference>
<proteinExistence type="predicted"/>
<evidence type="ECO:0000313" key="1">
    <source>
        <dbReference type="EMBL" id="KAJ7759451.1"/>
    </source>
</evidence>
<dbReference type="EMBL" id="JARJLG010000052">
    <property type="protein sequence ID" value="KAJ7759451.1"/>
    <property type="molecule type" value="Genomic_DNA"/>
</dbReference>